<dbReference type="CDD" id="cd10032">
    <property type="entry name" value="UDG-F6_HDG"/>
    <property type="match status" value="1"/>
</dbReference>
<gene>
    <name evidence="2" type="ORF">SAMN05660197_1228</name>
</gene>
<dbReference type="InterPro" id="IPR005122">
    <property type="entry name" value="Uracil-DNA_glycosylase-like"/>
</dbReference>
<dbReference type="SMART" id="SM00987">
    <property type="entry name" value="UreE_C"/>
    <property type="match status" value="1"/>
</dbReference>
<dbReference type="SMART" id="SM00986">
    <property type="entry name" value="UDG"/>
    <property type="match status" value="1"/>
</dbReference>
<organism evidence="2 3">
    <name type="scientific">Nitratiruptor tergarcus DSM 16512</name>
    <dbReference type="NCBI Taxonomy" id="1069081"/>
    <lineage>
        <taxon>Bacteria</taxon>
        <taxon>Pseudomonadati</taxon>
        <taxon>Campylobacterota</taxon>
        <taxon>Epsilonproteobacteria</taxon>
        <taxon>Nautiliales</taxon>
        <taxon>Nitratiruptoraceae</taxon>
        <taxon>Nitratiruptor</taxon>
    </lineage>
</organism>
<sequence>MLQHPFEPIIDKNSKVLILGSFPSIKSFENSFYYGHPQNQFWKILATLFDEKTPQTIEEKISFLKKHHIALWDMVRSCKRENSLDTSLKDIEVNDIEKLLHQYPNIKAIFFTGKKAQKLFSKYFSHLSIPTFYLPSPSPAYRKMILQQKVQAWSILKDFLR</sequence>
<dbReference type="InterPro" id="IPR036895">
    <property type="entry name" value="Uracil-DNA_glycosylase-like_sf"/>
</dbReference>
<dbReference type="NCBIfam" id="TIGR04274">
    <property type="entry name" value="hypoxanDNAglyco"/>
    <property type="match status" value="1"/>
</dbReference>
<evidence type="ECO:0000259" key="1">
    <source>
        <dbReference type="SMART" id="SM00986"/>
    </source>
</evidence>
<dbReference type="OrthoDB" id="9799921at2"/>
<dbReference type="InterPro" id="IPR026353">
    <property type="entry name" value="Hypoxan-DNA_Glyclase"/>
</dbReference>
<dbReference type="EMBL" id="FWWZ01000001">
    <property type="protein sequence ID" value="SMC09420.1"/>
    <property type="molecule type" value="Genomic_DNA"/>
</dbReference>
<proteinExistence type="predicted"/>
<protein>
    <submittedName>
        <fullName evidence="2">G/U mismatch-specific uracil-DNA glycosylase</fullName>
    </submittedName>
</protein>
<dbReference type="Pfam" id="PF03167">
    <property type="entry name" value="UDG"/>
    <property type="match status" value="1"/>
</dbReference>
<evidence type="ECO:0000313" key="3">
    <source>
        <dbReference type="Proteomes" id="UP000192602"/>
    </source>
</evidence>
<dbReference type="AlphaFoldDB" id="A0A1W1WTP6"/>
<dbReference type="Proteomes" id="UP000192602">
    <property type="component" value="Unassembled WGS sequence"/>
</dbReference>
<dbReference type="SUPFAM" id="SSF52141">
    <property type="entry name" value="Uracil-DNA glycosylase-like"/>
    <property type="match status" value="1"/>
</dbReference>
<dbReference type="STRING" id="1069081.SAMN05660197_1228"/>
<name>A0A1W1WTP6_9BACT</name>
<evidence type="ECO:0000313" key="2">
    <source>
        <dbReference type="EMBL" id="SMC09420.1"/>
    </source>
</evidence>
<reference evidence="3" key="1">
    <citation type="submission" date="2017-04" db="EMBL/GenBank/DDBJ databases">
        <authorList>
            <person name="Varghese N."/>
            <person name="Submissions S."/>
        </authorList>
    </citation>
    <scope>NUCLEOTIDE SEQUENCE [LARGE SCALE GENOMIC DNA]</scope>
    <source>
        <strain evidence="3">DSM 16512</strain>
    </source>
</reference>
<feature type="domain" description="Uracil-DNA glycosylase-like" evidence="1">
    <location>
        <begin position="7"/>
        <end position="157"/>
    </location>
</feature>
<dbReference type="RefSeq" id="WP_084275648.1">
    <property type="nucleotide sequence ID" value="NZ_AP026671.1"/>
</dbReference>
<accession>A0A1W1WTP6</accession>
<dbReference type="Gene3D" id="3.40.470.10">
    <property type="entry name" value="Uracil-DNA glycosylase-like domain"/>
    <property type="match status" value="1"/>
</dbReference>
<keyword evidence="3" id="KW-1185">Reference proteome</keyword>